<dbReference type="InterPro" id="IPR008030">
    <property type="entry name" value="NmrA-like"/>
</dbReference>
<dbReference type="OrthoDB" id="9798669at2"/>
<gene>
    <name evidence="4" type="ORF">EPL05_21985</name>
</gene>
<comment type="caution">
    <text evidence="4">The sequence shown here is derived from an EMBL/GenBank/DDBJ whole genome shotgun (WGS) entry which is preliminary data.</text>
</comment>
<dbReference type="AlphaFoldDB" id="A0A444MI43"/>
<sequence length="317" mass="35279">MHLLSENLPFSTGKLCFCQYNKLKFVTVKKRVIVCGATGKVGGSVIERLLSEKAFRVVALTRSSGSAAAEKLRLGGAEIVEADLADLESLLRAFRDVHAVFAVTQPWDSQTGRYNVAKEIIQAKNILWACRETGISHLIYTSFLNSGQRQTGVSFVDSKIRIEELIMAFKVSYTILRCGPFMDNLQISTERGRIAGKYGNETPVPYTALSDIGRLADVVLHQPASYKNTILNLFNSPVSGRQLALAATELTGKKFIYIAESAVVQYFRYPETLKLRLYFNRNKVSFNRTVNLCPTEVSGKRFVLKSFGAFLSELPPE</sequence>
<evidence type="ECO:0000313" key="5">
    <source>
        <dbReference type="Proteomes" id="UP000286701"/>
    </source>
</evidence>
<dbReference type="InterPro" id="IPR036291">
    <property type="entry name" value="NAD(P)-bd_dom_sf"/>
</dbReference>
<dbReference type="SUPFAM" id="SSF51735">
    <property type="entry name" value="NAD(P)-binding Rossmann-fold domains"/>
    <property type="match status" value="1"/>
</dbReference>
<dbReference type="EMBL" id="SBIW01000026">
    <property type="protein sequence ID" value="RWY47369.1"/>
    <property type="molecule type" value="Genomic_DNA"/>
</dbReference>
<dbReference type="PANTHER" id="PTHR42748">
    <property type="entry name" value="NITROGEN METABOLITE REPRESSION PROTEIN NMRA FAMILY MEMBER"/>
    <property type="match status" value="1"/>
</dbReference>
<dbReference type="Proteomes" id="UP000286701">
    <property type="component" value="Unassembled WGS sequence"/>
</dbReference>
<comment type="similarity">
    <text evidence="1">Belongs to the NmrA-type oxidoreductase family.</text>
</comment>
<reference evidence="4 5" key="1">
    <citation type="submission" date="2019-01" db="EMBL/GenBank/DDBJ databases">
        <title>Mucilaginibacter antarcticum sp. nov., isolated from antarctic soil.</title>
        <authorList>
            <person name="Yan Y.-Q."/>
            <person name="Du Z.-J."/>
        </authorList>
    </citation>
    <scope>NUCLEOTIDE SEQUENCE [LARGE SCALE GENOMIC DNA]</scope>
    <source>
        <strain evidence="4 5">F01003</strain>
    </source>
</reference>
<protein>
    <submittedName>
        <fullName evidence="4">NAD-dependent epimerase/dehydratase family protein</fullName>
    </submittedName>
</protein>
<evidence type="ECO:0000256" key="2">
    <source>
        <dbReference type="ARBA" id="ARBA00022857"/>
    </source>
</evidence>
<feature type="domain" description="NmrA-like" evidence="3">
    <location>
        <begin position="29"/>
        <end position="264"/>
    </location>
</feature>
<name>A0A444MI43_9SPHI</name>
<evidence type="ECO:0000313" key="4">
    <source>
        <dbReference type="EMBL" id="RWY47369.1"/>
    </source>
</evidence>
<accession>A0A444MI43</accession>
<keyword evidence="2" id="KW-0521">NADP</keyword>
<evidence type="ECO:0000259" key="3">
    <source>
        <dbReference type="Pfam" id="PF05368"/>
    </source>
</evidence>
<dbReference type="InterPro" id="IPR051164">
    <property type="entry name" value="NmrA-like_oxidored"/>
</dbReference>
<proteinExistence type="inferred from homology"/>
<dbReference type="Gene3D" id="3.90.25.10">
    <property type="entry name" value="UDP-galactose 4-epimerase, domain 1"/>
    <property type="match status" value="1"/>
</dbReference>
<keyword evidence="5" id="KW-1185">Reference proteome</keyword>
<dbReference type="Pfam" id="PF05368">
    <property type="entry name" value="NmrA"/>
    <property type="match status" value="1"/>
</dbReference>
<dbReference type="PANTHER" id="PTHR42748:SF7">
    <property type="entry name" value="NMRA LIKE REDOX SENSOR 1-RELATED"/>
    <property type="match status" value="1"/>
</dbReference>
<evidence type="ECO:0000256" key="1">
    <source>
        <dbReference type="ARBA" id="ARBA00006328"/>
    </source>
</evidence>
<organism evidence="4 5">
    <name type="scientific">Mucilaginibacter gilvus</name>
    <dbReference type="NCBI Taxonomy" id="2305909"/>
    <lineage>
        <taxon>Bacteria</taxon>
        <taxon>Pseudomonadati</taxon>
        <taxon>Bacteroidota</taxon>
        <taxon>Sphingobacteriia</taxon>
        <taxon>Sphingobacteriales</taxon>
        <taxon>Sphingobacteriaceae</taxon>
        <taxon>Mucilaginibacter</taxon>
    </lineage>
</organism>
<dbReference type="Gene3D" id="3.40.50.720">
    <property type="entry name" value="NAD(P)-binding Rossmann-like Domain"/>
    <property type="match status" value="1"/>
</dbReference>